<dbReference type="InterPro" id="IPR003004">
    <property type="entry name" value="GspF/PilC"/>
</dbReference>
<keyword evidence="4 7" id="KW-0812">Transmembrane</keyword>
<evidence type="ECO:0000256" key="4">
    <source>
        <dbReference type="ARBA" id="ARBA00022692"/>
    </source>
</evidence>
<organism evidence="9 10">
    <name type="scientific">Nitrogeniibacter mangrovi</name>
    <dbReference type="NCBI Taxonomy" id="2016596"/>
    <lineage>
        <taxon>Bacteria</taxon>
        <taxon>Pseudomonadati</taxon>
        <taxon>Pseudomonadota</taxon>
        <taxon>Betaproteobacteria</taxon>
        <taxon>Rhodocyclales</taxon>
        <taxon>Zoogloeaceae</taxon>
        <taxon>Nitrogeniibacter</taxon>
    </lineage>
</organism>
<comment type="subcellular location">
    <subcellularLocation>
        <location evidence="1">Cell membrane</location>
        <topology evidence="1">Multi-pass membrane protein</topology>
    </subcellularLocation>
</comment>
<dbReference type="PANTHER" id="PTHR30012:SF0">
    <property type="entry name" value="TYPE II SECRETION SYSTEM PROTEIN F-RELATED"/>
    <property type="match status" value="1"/>
</dbReference>
<feature type="domain" description="Type II secretion system protein GspF" evidence="8">
    <location>
        <begin position="76"/>
        <end position="195"/>
    </location>
</feature>
<dbReference type="PANTHER" id="PTHR30012">
    <property type="entry name" value="GENERAL SECRETION PATHWAY PROTEIN"/>
    <property type="match status" value="1"/>
</dbReference>
<feature type="transmembrane region" description="Helical" evidence="7">
    <location>
        <begin position="373"/>
        <end position="398"/>
    </location>
</feature>
<evidence type="ECO:0000256" key="2">
    <source>
        <dbReference type="ARBA" id="ARBA00005745"/>
    </source>
</evidence>
<feature type="domain" description="Type II secretion system protein GspF" evidence="8">
    <location>
        <begin position="276"/>
        <end position="395"/>
    </location>
</feature>
<feature type="transmembrane region" description="Helical" evidence="7">
    <location>
        <begin position="171"/>
        <end position="194"/>
    </location>
</feature>
<reference evidence="9 10" key="1">
    <citation type="submission" date="2020-02" db="EMBL/GenBank/DDBJ databases">
        <title>Nitrogenibacter mangrovi gen. nov., sp. nov. isolated from mangrove sediment, a denitrifying betaproteobacterium.</title>
        <authorList>
            <person name="Liao H."/>
            <person name="Tian Y."/>
        </authorList>
    </citation>
    <scope>NUCLEOTIDE SEQUENCE [LARGE SCALE GENOMIC DNA]</scope>
    <source>
        <strain evidence="9 10">M9-3-2</strain>
    </source>
</reference>
<evidence type="ECO:0000256" key="6">
    <source>
        <dbReference type="ARBA" id="ARBA00023136"/>
    </source>
</evidence>
<keyword evidence="5 7" id="KW-1133">Transmembrane helix</keyword>
<evidence type="ECO:0000256" key="7">
    <source>
        <dbReference type="SAM" id="Phobius"/>
    </source>
</evidence>
<evidence type="ECO:0000256" key="3">
    <source>
        <dbReference type="ARBA" id="ARBA00022475"/>
    </source>
</evidence>
<evidence type="ECO:0000256" key="1">
    <source>
        <dbReference type="ARBA" id="ARBA00004651"/>
    </source>
</evidence>
<feature type="transmembrane region" description="Helical" evidence="7">
    <location>
        <begin position="227"/>
        <end position="250"/>
    </location>
</feature>
<dbReference type="InterPro" id="IPR018076">
    <property type="entry name" value="T2SS_GspF_dom"/>
</dbReference>
<dbReference type="Proteomes" id="UP000501991">
    <property type="component" value="Chromosome"/>
</dbReference>
<dbReference type="RefSeq" id="WP_173767946.1">
    <property type="nucleotide sequence ID" value="NZ_CP048836.1"/>
</dbReference>
<dbReference type="KEGG" id="azq:G3580_18265"/>
<dbReference type="Gene3D" id="1.20.81.30">
    <property type="entry name" value="Type II secretion system (T2SS), domain F"/>
    <property type="match status" value="2"/>
</dbReference>
<dbReference type="AlphaFoldDB" id="A0A6C1B8V3"/>
<accession>A0A6C1B8V3</accession>
<dbReference type="GO" id="GO:0005886">
    <property type="term" value="C:plasma membrane"/>
    <property type="evidence" value="ECO:0007669"/>
    <property type="project" value="UniProtKB-SubCell"/>
</dbReference>
<keyword evidence="10" id="KW-1185">Reference proteome</keyword>
<evidence type="ECO:0000313" key="9">
    <source>
        <dbReference type="EMBL" id="QID19389.1"/>
    </source>
</evidence>
<evidence type="ECO:0000256" key="5">
    <source>
        <dbReference type="ARBA" id="ARBA00022989"/>
    </source>
</evidence>
<name>A0A6C1B8V3_9RHOO</name>
<protein>
    <submittedName>
        <fullName evidence="9">Type II secretion system F family protein</fullName>
    </submittedName>
</protein>
<proteinExistence type="inferred from homology"/>
<comment type="similarity">
    <text evidence="2">Belongs to the GSP F family.</text>
</comment>
<dbReference type="EMBL" id="CP048836">
    <property type="protein sequence ID" value="QID19389.1"/>
    <property type="molecule type" value="Genomic_DNA"/>
</dbReference>
<dbReference type="InterPro" id="IPR042094">
    <property type="entry name" value="T2SS_GspF_sf"/>
</dbReference>
<gene>
    <name evidence="9" type="ORF">G3580_18265</name>
</gene>
<keyword evidence="6 7" id="KW-0472">Membrane</keyword>
<evidence type="ECO:0000259" key="8">
    <source>
        <dbReference type="Pfam" id="PF00482"/>
    </source>
</evidence>
<sequence length="406" mass="43366">MSDVMKRYSVFALTPDGTPERFSRVAPAEQALALELIEGGYVPLRIEAERNDLWGKLNKPIGSNRPIPMTEMAGLAEHLHELLLSGLPIDSALSCASRKGPRSRTRLVRSLLRQIRGGAPLSEALRSEGTPDFVCESVRAGERNGRLGATFGEIATTLGKQIEIRRNTIGALVYPAAILSVLVLVLTFILIGVIPEIASVFRGDEQRLPVVTRFVLAASDVALRHEATLIGCAAAFVILIWGMMSGVFNLSRLIRFMLRFPVFSALMATQDARVLSAFGNMVIGGVEASSALNAAARIAPHPALATDYRNAASAVREGMSVSSALQRFTRLDDETLAFLEVGEQGGSLGPMVLRAAELLETSGERALARFVAFLNPAAIIVMGALVGITVAGVMLGIVSVNQLAAH</sequence>
<dbReference type="GO" id="GO:0015628">
    <property type="term" value="P:protein secretion by the type II secretion system"/>
    <property type="evidence" value="ECO:0007669"/>
    <property type="project" value="TreeGrafter"/>
</dbReference>
<dbReference type="PRINTS" id="PR00812">
    <property type="entry name" value="BCTERIALGSPF"/>
</dbReference>
<dbReference type="Pfam" id="PF00482">
    <property type="entry name" value="T2SSF"/>
    <property type="match status" value="2"/>
</dbReference>
<evidence type="ECO:0000313" key="10">
    <source>
        <dbReference type="Proteomes" id="UP000501991"/>
    </source>
</evidence>
<keyword evidence="3" id="KW-1003">Cell membrane</keyword>